<dbReference type="GO" id="GO:0055085">
    <property type="term" value="P:transmembrane transport"/>
    <property type="evidence" value="ECO:0007669"/>
    <property type="project" value="TreeGrafter"/>
</dbReference>
<comment type="caution">
    <text evidence="7">The sequence shown here is derived from an EMBL/GenBank/DDBJ whole genome shotgun (WGS) entry which is preliminary data.</text>
</comment>
<gene>
    <name evidence="7" type="ORF">RSO01_49360</name>
</gene>
<sequence length="347" mass="37454">MTLQRAALWAIVVAATMYLLVAGRGLLLPFVLGIVLWYMIDALADAFENPRVGHLRLPRPFALVAAVCIMGGLLWVVGRTIGRNVTAVIAAAPNYERRLQLLINEGAHLVGVEQAPTIGELFDRISLADTLSSIATAAASVVSVAGIVVIYAGFLFVEQVRFRRKLAIVLGSSGNQERVEAVLDQIDHDIRVYIRIKTTLAAITSALAYSVMASVGVDFAAFWAVMVFFFYYVPTVGSILAIVAPAVLTLVQFDNLTPFLIVLLVFGTIQVVTANVVEPAIMGRSLNLSPLVVIVSLVVWGTIWGVVGMFLCVPITVVSLIVLAQFETTRPIAVLLSSDGRIPEPRR</sequence>
<comment type="similarity">
    <text evidence="2">Belongs to the autoinducer-2 exporter (AI-2E) (TC 2.A.86) family.</text>
</comment>
<keyword evidence="5 6" id="KW-0472">Membrane</keyword>
<evidence type="ECO:0000256" key="3">
    <source>
        <dbReference type="ARBA" id="ARBA00022692"/>
    </source>
</evidence>
<keyword evidence="4 6" id="KW-1133">Transmembrane helix</keyword>
<evidence type="ECO:0000256" key="4">
    <source>
        <dbReference type="ARBA" id="ARBA00022989"/>
    </source>
</evidence>
<dbReference type="Proteomes" id="UP000321058">
    <property type="component" value="Unassembled WGS sequence"/>
</dbReference>
<keyword evidence="8" id="KW-1185">Reference proteome</keyword>
<dbReference type="AlphaFoldDB" id="A0A512NFP7"/>
<evidence type="ECO:0000313" key="7">
    <source>
        <dbReference type="EMBL" id="GEP57770.1"/>
    </source>
</evidence>
<feature type="transmembrane region" description="Helical" evidence="6">
    <location>
        <begin position="134"/>
        <end position="157"/>
    </location>
</feature>
<evidence type="ECO:0000256" key="5">
    <source>
        <dbReference type="ARBA" id="ARBA00023136"/>
    </source>
</evidence>
<dbReference type="OrthoDB" id="9799225at2"/>
<feature type="transmembrane region" description="Helical" evidence="6">
    <location>
        <begin position="258"/>
        <end position="277"/>
    </location>
</feature>
<dbReference type="Pfam" id="PF01594">
    <property type="entry name" value="AI-2E_transport"/>
    <property type="match status" value="1"/>
</dbReference>
<dbReference type="RefSeq" id="WP_147152374.1">
    <property type="nucleotide sequence ID" value="NZ_BKAJ01000087.1"/>
</dbReference>
<protein>
    <submittedName>
        <fullName evidence="7">AI-2E family transporter</fullName>
    </submittedName>
</protein>
<feature type="transmembrane region" description="Helical" evidence="6">
    <location>
        <begin position="6"/>
        <end position="39"/>
    </location>
</feature>
<reference evidence="7 8" key="1">
    <citation type="submission" date="2019-07" db="EMBL/GenBank/DDBJ databases">
        <title>Whole genome shotgun sequence of Reyranella soli NBRC 108950.</title>
        <authorList>
            <person name="Hosoyama A."/>
            <person name="Uohara A."/>
            <person name="Ohji S."/>
            <person name="Ichikawa N."/>
        </authorList>
    </citation>
    <scope>NUCLEOTIDE SEQUENCE [LARGE SCALE GENOMIC DNA]</scope>
    <source>
        <strain evidence="7 8">NBRC 108950</strain>
    </source>
</reference>
<feature type="transmembrane region" description="Helical" evidence="6">
    <location>
        <begin position="200"/>
        <end position="223"/>
    </location>
</feature>
<accession>A0A512NFP7</accession>
<proteinExistence type="inferred from homology"/>
<keyword evidence="3 6" id="KW-0812">Transmembrane</keyword>
<comment type="subcellular location">
    <subcellularLocation>
        <location evidence="1">Membrane</location>
        <topology evidence="1">Multi-pass membrane protein</topology>
    </subcellularLocation>
</comment>
<name>A0A512NFP7_9HYPH</name>
<dbReference type="EMBL" id="BKAJ01000087">
    <property type="protein sequence ID" value="GEP57770.1"/>
    <property type="molecule type" value="Genomic_DNA"/>
</dbReference>
<evidence type="ECO:0000256" key="6">
    <source>
        <dbReference type="SAM" id="Phobius"/>
    </source>
</evidence>
<feature type="transmembrane region" description="Helical" evidence="6">
    <location>
        <begin position="60"/>
        <end position="78"/>
    </location>
</feature>
<evidence type="ECO:0000313" key="8">
    <source>
        <dbReference type="Proteomes" id="UP000321058"/>
    </source>
</evidence>
<dbReference type="InterPro" id="IPR002549">
    <property type="entry name" value="AI-2E-like"/>
</dbReference>
<dbReference type="PANTHER" id="PTHR21716:SF64">
    <property type="entry name" value="AI-2 TRANSPORT PROTEIN TQSA"/>
    <property type="match status" value="1"/>
</dbReference>
<feature type="transmembrane region" description="Helical" evidence="6">
    <location>
        <begin position="229"/>
        <end position="251"/>
    </location>
</feature>
<organism evidence="7 8">
    <name type="scientific">Reyranella soli</name>
    <dbReference type="NCBI Taxonomy" id="1230389"/>
    <lineage>
        <taxon>Bacteria</taxon>
        <taxon>Pseudomonadati</taxon>
        <taxon>Pseudomonadota</taxon>
        <taxon>Alphaproteobacteria</taxon>
        <taxon>Hyphomicrobiales</taxon>
        <taxon>Reyranellaceae</taxon>
        <taxon>Reyranella</taxon>
    </lineage>
</organism>
<evidence type="ECO:0000256" key="1">
    <source>
        <dbReference type="ARBA" id="ARBA00004141"/>
    </source>
</evidence>
<feature type="transmembrane region" description="Helical" evidence="6">
    <location>
        <begin position="297"/>
        <end position="323"/>
    </location>
</feature>
<dbReference type="PANTHER" id="PTHR21716">
    <property type="entry name" value="TRANSMEMBRANE PROTEIN"/>
    <property type="match status" value="1"/>
</dbReference>
<dbReference type="GO" id="GO:0016020">
    <property type="term" value="C:membrane"/>
    <property type="evidence" value="ECO:0007669"/>
    <property type="project" value="UniProtKB-SubCell"/>
</dbReference>
<evidence type="ECO:0000256" key="2">
    <source>
        <dbReference type="ARBA" id="ARBA00009773"/>
    </source>
</evidence>